<sequence>MQFHNNFHVKNCTSRETSPCFGLASALELHEGSPEEKSKKCRVTKHMDQSRDLPIFEVRNDSVANLKASETQDSNLESCLTDKSQVYCSEENLTGKWVHVDAVNLIIDGEDKVEAMVAACKTSLRYVVAFAGQGVKDVTHRRTIDDKFCRNKHRRISYSN</sequence>
<dbReference type="InterPro" id="IPR018325">
    <property type="entry name" value="Rad4/PNGase_transGLS-fold"/>
</dbReference>
<dbReference type="Gene3D" id="3.10.620.30">
    <property type="match status" value="1"/>
</dbReference>
<dbReference type="PANTHER" id="PTHR12135:SF0">
    <property type="entry name" value="DNA REPAIR PROTEIN COMPLEMENTING XP-C CELLS"/>
    <property type="match status" value="1"/>
</dbReference>
<dbReference type="GO" id="GO:0006298">
    <property type="term" value="P:mismatch repair"/>
    <property type="evidence" value="ECO:0007669"/>
    <property type="project" value="TreeGrafter"/>
</dbReference>
<dbReference type="GO" id="GO:0003697">
    <property type="term" value="F:single-stranded DNA binding"/>
    <property type="evidence" value="ECO:0007669"/>
    <property type="project" value="TreeGrafter"/>
</dbReference>
<evidence type="ECO:0000313" key="2">
    <source>
        <dbReference type="EMBL" id="KAG2372573.1"/>
    </source>
</evidence>
<organism evidence="2 3">
    <name type="scientific">Phaseolus angularis</name>
    <name type="common">Azuki bean</name>
    <name type="synonym">Vigna angularis</name>
    <dbReference type="NCBI Taxonomy" id="3914"/>
    <lineage>
        <taxon>Eukaryota</taxon>
        <taxon>Viridiplantae</taxon>
        <taxon>Streptophyta</taxon>
        <taxon>Embryophyta</taxon>
        <taxon>Tracheophyta</taxon>
        <taxon>Spermatophyta</taxon>
        <taxon>Magnoliopsida</taxon>
        <taxon>eudicotyledons</taxon>
        <taxon>Gunneridae</taxon>
        <taxon>Pentapetalae</taxon>
        <taxon>rosids</taxon>
        <taxon>fabids</taxon>
        <taxon>Fabales</taxon>
        <taxon>Fabaceae</taxon>
        <taxon>Papilionoideae</taxon>
        <taxon>50 kb inversion clade</taxon>
        <taxon>NPAAA clade</taxon>
        <taxon>indigoferoid/millettioid clade</taxon>
        <taxon>Phaseoleae</taxon>
        <taxon>Vigna</taxon>
    </lineage>
</organism>
<dbReference type="EMBL" id="JABFOF010000011">
    <property type="protein sequence ID" value="KAG2372573.1"/>
    <property type="molecule type" value="Genomic_DNA"/>
</dbReference>
<proteinExistence type="predicted"/>
<evidence type="ECO:0000313" key="3">
    <source>
        <dbReference type="Proteomes" id="UP000743370"/>
    </source>
</evidence>
<accession>A0A8T0JKX5</accession>
<reference evidence="2 3" key="1">
    <citation type="submission" date="2020-05" db="EMBL/GenBank/DDBJ databases">
        <title>Vigna angularis (adzuki bean) Var. LongXiaoDou No. 4 denovo assembly.</title>
        <authorList>
            <person name="Xiang H."/>
        </authorList>
    </citation>
    <scope>NUCLEOTIDE SEQUENCE [LARGE SCALE GENOMIC DNA]</scope>
    <source>
        <tissue evidence="2">Leaf</tissue>
    </source>
</reference>
<dbReference type="SUPFAM" id="SSF54001">
    <property type="entry name" value="Cysteine proteinases"/>
    <property type="match status" value="1"/>
</dbReference>
<dbReference type="AlphaFoldDB" id="A0A8T0JKX5"/>
<protein>
    <submittedName>
        <fullName evidence="2">DNA repair protein</fullName>
    </submittedName>
</protein>
<comment type="caution">
    <text evidence="2">The sequence shown here is derived from an EMBL/GenBank/DDBJ whole genome shotgun (WGS) entry which is preliminary data.</text>
</comment>
<dbReference type="PANTHER" id="PTHR12135">
    <property type="entry name" value="DNA REPAIR PROTEIN XP-C / RAD4"/>
    <property type="match status" value="1"/>
</dbReference>
<dbReference type="Proteomes" id="UP000743370">
    <property type="component" value="Unassembled WGS sequence"/>
</dbReference>
<dbReference type="InterPro" id="IPR038765">
    <property type="entry name" value="Papain-like_cys_pep_sf"/>
</dbReference>
<dbReference type="GO" id="GO:0071942">
    <property type="term" value="C:XPC complex"/>
    <property type="evidence" value="ECO:0007669"/>
    <property type="project" value="TreeGrafter"/>
</dbReference>
<dbReference type="GO" id="GO:0006289">
    <property type="term" value="P:nucleotide-excision repair"/>
    <property type="evidence" value="ECO:0007669"/>
    <property type="project" value="InterPro"/>
</dbReference>
<gene>
    <name evidence="2" type="ORF">HKW66_Vig0205580</name>
</gene>
<dbReference type="InterPro" id="IPR004583">
    <property type="entry name" value="DNA_repair_Rad4"/>
</dbReference>
<name>A0A8T0JKX5_PHAAN</name>
<dbReference type="GO" id="GO:0005737">
    <property type="term" value="C:cytoplasm"/>
    <property type="evidence" value="ECO:0007669"/>
    <property type="project" value="TreeGrafter"/>
</dbReference>
<feature type="domain" description="Rad4/PNGase transglutaminase-like fold" evidence="1">
    <location>
        <begin position="92"/>
        <end position="143"/>
    </location>
</feature>
<evidence type="ECO:0000259" key="1">
    <source>
        <dbReference type="Pfam" id="PF03835"/>
    </source>
</evidence>
<dbReference type="GO" id="GO:0003684">
    <property type="term" value="F:damaged DNA binding"/>
    <property type="evidence" value="ECO:0007669"/>
    <property type="project" value="InterPro"/>
</dbReference>
<dbReference type="Pfam" id="PF03835">
    <property type="entry name" value="Rad4"/>
    <property type="match status" value="1"/>
</dbReference>
<dbReference type="GO" id="GO:0000111">
    <property type="term" value="C:nucleotide-excision repair factor 2 complex"/>
    <property type="evidence" value="ECO:0007669"/>
    <property type="project" value="TreeGrafter"/>
</dbReference>